<evidence type="ECO:0000313" key="3">
    <source>
        <dbReference type="Proteomes" id="UP000199600"/>
    </source>
</evidence>
<dbReference type="RefSeq" id="WP_245664260.1">
    <property type="nucleotide sequence ID" value="NZ_FLQY01000246.1"/>
</dbReference>
<gene>
    <name evidence="2" type="ORF">PROAA_320011</name>
</gene>
<organism evidence="2 3">
    <name type="scientific">Candidatus Propionivibrio aalborgensis</name>
    <dbReference type="NCBI Taxonomy" id="1860101"/>
    <lineage>
        <taxon>Bacteria</taxon>
        <taxon>Pseudomonadati</taxon>
        <taxon>Pseudomonadota</taxon>
        <taxon>Betaproteobacteria</taxon>
        <taxon>Rhodocyclales</taxon>
        <taxon>Rhodocyclaceae</taxon>
        <taxon>Propionivibrio</taxon>
    </lineage>
</organism>
<dbReference type="NCBIfam" id="NF043076">
    <property type="entry name" value="PHA_gran_PhaM"/>
    <property type="match status" value="1"/>
</dbReference>
<proteinExistence type="predicted"/>
<feature type="compositionally biased region" description="Basic and acidic residues" evidence="1">
    <location>
        <begin position="156"/>
        <end position="169"/>
    </location>
</feature>
<sequence>MTTNSPPNNPLEFAQNLWGKMGFSLPGMVTPTFDVNELEKRLVDLKAVEGWLKMNLSMLQMTIQTLEMQCTTLNAVKQMSNIKPDLGSMPTLPFTKPTATKPTATKPSVSEPPAKPGEKDGVGDALQATMWPWALMQQIQTQMQEAMEKQVASATEPEKSSDKPSKNSS</sequence>
<accession>A0A1A8XXD8</accession>
<feature type="compositionally biased region" description="Low complexity" evidence="1">
    <location>
        <begin position="90"/>
        <end position="107"/>
    </location>
</feature>
<feature type="region of interest" description="Disordered" evidence="1">
    <location>
        <begin position="139"/>
        <end position="169"/>
    </location>
</feature>
<protein>
    <submittedName>
        <fullName evidence="2">Uncharacterized protein</fullName>
    </submittedName>
</protein>
<reference evidence="2 3" key="1">
    <citation type="submission" date="2016-06" db="EMBL/GenBank/DDBJ databases">
        <authorList>
            <person name="Kjaerup R.B."/>
            <person name="Dalgaard T.S."/>
            <person name="Juul-Madsen H.R."/>
        </authorList>
    </citation>
    <scope>NUCLEOTIDE SEQUENCE [LARGE SCALE GENOMIC DNA]</scope>
    <source>
        <strain evidence="2">2</strain>
    </source>
</reference>
<dbReference type="InterPro" id="IPR050026">
    <property type="entry name" value="PHA_gran_PhaM_N"/>
</dbReference>
<evidence type="ECO:0000256" key="1">
    <source>
        <dbReference type="SAM" id="MobiDB-lite"/>
    </source>
</evidence>
<name>A0A1A8XXD8_9RHOO</name>
<dbReference type="EMBL" id="FLQY01000246">
    <property type="protein sequence ID" value="SBT09312.1"/>
    <property type="molecule type" value="Genomic_DNA"/>
</dbReference>
<dbReference type="Proteomes" id="UP000199600">
    <property type="component" value="Unassembled WGS sequence"/>
</dbReference>
<keyword evidence="3" id="KW-1185">Reference proteome</keyword>
<evidence type="ECO:0000313" key="2">
    <source>
        <dbReference type="EMBL" id="SBT09312.1"/>
    </source>
</evidence>
<dbReference type="AlphaFoldDB" id="A0A1A8XXD8"/>
<feature type="region of interest" description="Disordered" evidence="1">
    <location>
        <begin position="83"/>
        <end position="127"/>
    </location>
</feature>